<dbReference type="GO" id="GO:0005743">
    <property type="term" value="C:mitochondrial inner membrane"/>
    <property type="evidence" value="ECO:0007669"/>
    <property type="project" value="UniProtKB-SubCell"/>
</dbReference>
<evidence type="ECO:0000256" key="17">
    <source>
        <dbReference type="PIRSR" id="PIRSR038885-1"/>
    </source>
</evidence>
<reference evidence="22" key="2">
    <citation type="submission" date="2021-01" db="EMBL/GenBank/DDBJ databases">
        <authorList>
            <person name="Hiruta S."/>
            <person name="Waki T."/>
            <person name="Shimano S."/>
        </authorList>
    </citation>
    <scope>NUCLEOTIDE SEQUENCE</scope>
    <source>
        <strain evidence="22">WasureSG01</strain>
    </source>
</reference>
<comment type="subcellular location">
    <subcellularLocation>
        <location evidence="2">Mitochondrion inner membrane</location>
        <topology evidence="2">Multi-pass membrane protein</topology>
    </subcellularLocation>
</comment>
<feature type="binding site" evidence="17">
    <location>
        <position position="202"/>
    </location>
    <ligand>
        <name>a ubiquinone</name>
        <dbReference type="ChEBI" id="CHEBI:16389"/>
    </ligand>
</feature>
<dbReference type="GO" id="GO:0008121">
    <property type="term" value="F:quinol-cytochrome-c reductase activity"/>
    <property type="evidence" value="ECO:0007669"/>
    <property type="project" value="InterPro"/>
</dbReference>
<comment type="subunit">
    <text evidence="3">The main subunits of complex b-c1 are: cytochrome b, cytochrome c1 and the Rieske protein.</text>
</comment>
<evidence type="ECO:0000256" key="10">
    <source>
        <dbReference type="ARBA" id="ARBA00022792"/>
    </source>
</evidence>
<accession>A0A7R7Z669</accession>
<dbReference type="CDD" id="cd00284">
    <property type="entry name" value="Cytochrome_b_N"/>
    <property type="match status" value="1"/>
</dbReference>
<gene>
    <name evidence="22" type="primary">cytb</name>
</gene>
<proteinExistence type="inferred from homology"/>
<dbReference type="PROSITE" id="PS51002">
    <property type="entry name" value="CYTB_NTER"/>
    <property type="match status" value="1"/>
</dbReference>
<keyword evidence="6 18" id="KW-0349">Heme</keyword>
<feature type="transmembrane region" description="Helical" evidence="19">
    <location>
        <begin position="146"/>
        <end position="167"/>
    </location>
</feature>
<evidence type="ECO:0000256" key="4">
    <source>
        <dbReference type="ARBA" id="ARBA00013531"/>
    </source>
</evidence>
<evidence type="ECO:0000256" key="7">
    <source>
        <dbReference type="ARBA" id="ARBA00022660"/>
    </source>
</evidence>
<evidence type="ECO:0000256" key="3">
    <source>
        <dbReference type="ARBA" id="ARBA00011649"/>
    </source>
</evidence>
<keyword evidence="11 19" id="KW-0249">Electron transport</keyword>
<keyword evidence="9 18" id="KW-0479">Metal-binding</keyword>
<dbReference type="PANTHER" id="PTHR19271:SF16">
    <property type="entry name" value="CYTOCHROME B"/>
    <property type="match status" value="1"/>
</dbReference>
<dbReference type="InterPro" id="IPR005798">
    <property type="entry name" value="Cyt_b/b6_C"/>
</dbReference>
<evidence type="ECO:0000256" key="2">
    <source>
        <dbReference type="ARBA" id="ARBA00004448"/>
    </source>
</evidence>
<keyword evidence="12 19" id="KW-1133">Transmembrane helix</keyword>
<feature type="transmembrane region" description="Helical" evidence="19">
    <location>
        <begin position="352"/>
        <end position="372"/>
    </location>
</feature>
<dbReference type="CDD" id="cd00290">
    <property type="entry name" value="cytochrome_b_C"/>
    <property type="match status" value="1"/>
</dbReference>
<evidence type="ECO:0000256" key="12">
    <source>
        <dbReference type="ARBA" id="ARBA00022989"/>
    </source>
</evidence>
<dbReference type="SUPFAM" id="SSF81342">
    <property type="entry name" value="Transmembrane di-heme cytochromes"/>
    <property type="match status" value="1"/>
</dbReference>
<evidence type="ECO:0000256" key="8">
    <source>
        <dbReference type="ARBA" id="ARBA00022692"/>
    </source>
</evidence>
<feature type="binding site" description="axial binding residue" evidence="18">
    <location>
        <position position="197"/>
    </location>
    <ligand>
        <name>heme b</name>
        <dbReference type="ChEBI" id="CHEBI:60344"/>
        <label>b566</label>
    </ligand>
    <ligandPart>
        <name>Fe</name>
        <dbReference type="ChEBI" id="CHEBI:18248"/>
    </ligandPart>
</feature>
<keyword evidence="16 19" id="KW-0472">Membrane</keyword>
<reference evidence="22" key="1">
    <citation type="submission" date="2021-01" db="EMBL/GenBank/DDBJ databases">
        <title>Complete mitochondrial genomes of snail mite Riccardoella tokyoensis and R. reaumuri (Acariformes: Prostigmata: Ereynetidae).</title>
        <authorList>
            <person name="Hiruta S.F."/>
            <person name="Waki T."/>
            <person name="Shimano S."/>
        </authorList>
    </citation>
    <scope>NUCLEOTIDE SEQUENCE</scope>
    <source>
        <strain evidence="22">WasureSG01</strain>
    </source>
</reference>
<dbReference type="SUPFAM" id="SSF81648">
    <property type="entry name" value="a domain/subunit of cytochrome bc1 complex (Ubiquinol-cytochrome c reductase)"/>
    <property type="match status" value="1"/>
</dbReference>
<feature type="transmembrane region" description="Helical" evidence="19">
    <location>
        <begin position="179"/>
        <end position="200"/>
    </location>
</feature>
<evidence type="ECO:0000256" key="14">
    <source>
        <dbReference type="ARBA" id="ARBA00023075"/>
    </source>
</evidence>
<dbReference type="InterPro" id="IPR005797">
    <property type="entry name" value="Cyt_b/b6_N"/>
</dbReference>
<keyword evidence="5 19" id="KW-0813">Transport</keyword>
<dbReference type="InterPro" id="IPR016174">
    <property type="entry name" value="Di-haem_cyt_TM"/>
</dbReference>
<dbReference type="PIRSF" id="PIRSF038885">
    <property type="entry name" value="COB"/>
    <property type="match status" value="1"/>
</dbReference>
<dbReference type="InterPro" id="IPR027387">
    <property type="entry name" value="Cytb/b6-like_sf"/>
</dbReference>
<feature type="binding site" description="axial binding residue" evidence="18">
    <location>
        <position position="183"/>
    </location>
    <ligand>
        <name>heme b</name>
        <dbReference type="ChEBI" id="CHEBI:60344"/>
        <label>b562</label>
    </ligand>
    <ligandPart>
        <name>Fe</name>
        <dbReference type="ChEBI" id="CHEBI:18248"/>
    </ligandPart>
</feature>
<comment type="similarity">
    <text evidence="19">Belongs to the cytochrome b family.</text>
</comment>
<protein>
    <recommendedName>
        <fullName evidence="4 19">Cytochrome b</fullName>
    </recommendedName>
</protein>
<evidence type="ECO:0000256" key="6">
    <source>
        <dbReference type="ARBA" id="ARBA00022617"/>
    </source>
</evidence>
<keyword evidence="10" id="KW-0999">Mitochondrion inner membrane</keyword>
<dbReference type="PANTHER" id="PTHR19271">
    <property type="entry name" value="CYTOCHROME B"/>
    <property type="match status" value="1"/>
</dbReference>
<evidence type="ECO:0000259" key="20">
    <source>
        <dbReference type="PROSITE" id="PS51002"/>
    </source>
</evidence>
<evidence type="ECO:0000256" key="5">
    <source>
        <dbReference type="ARBA" id="ARBA00022448"/>
    </source>
</evidence>
<keyword evidence="7 19" id="KW-0679">Respiratory chain</keyword>
<organism evidence="22">
    <name type="scientific">Riccardoella tokyoensis</name>
    <dbReference type="NCBI Taxonomy" id="2073164"/>
    <lineage>
        <taxon>Eukaryota</taxon>
        <taxon>Metazoa</taxon>
        <taxon>Ecdysozoa</taxon>
        <taxon>Arthropoda</taxon>
        <taxon>Chelicerata</taxon>
        <taxon>Arachnida</taxon>
        <taxon>Acari</taxon>
        <taxon>Acariformes</taxon>
        <taxon>Trombidiformes</taxon>
        <taxon>Prostigmata</taxon>
        <taxon>Eupodina</taxon>
        <taxon>Tydeoidea</taxon>
        <taxon>Ereynetidae</taxon>
        <taxon>Riccardoella</taxon>
    </lineage>
</organism>
<dbReference type="Pfam" id="PF00033">
    <property type="entry name" value="Cytochrome_B"/>
    <property type="match status" value="1"/>
</dbReference>
<dbReference type="GO" id="GO:0016491">
    <property type="term" value="F:oxidoreductase activity"/>
    <property type="evidence" value="ECO:0007669"/>
    <property type="project" value="UniProtKB-UniRule"/>
</dbReference>
<feature type="transmembrane region" description="Helical" evidence="19">
    <location>
        <begin position="31"/>
        <end position="53"/>
    </location>
</feature>
<feature type="transmembrane region" description="Helical" evidence="19">
    <location>
        <begin position="221"/>
        <end position="246"/>
    </location>
</feature>
<evidence type="ECO:0000256" key="15">
    <source>
        <dbReference type="ARBA" id="ARBA00023128"/>
    </source>
</evidence>
<feature type="binding site" description="axial binding residue" evidence="18">
    <location>
        <position position="84"/>
    </location>
    <ligand>
        <name>heme b</name>
        <dbReference type="ChEBI" id="CHEBI:60344"/>
        <label>b562</label>
    </ligand>
    <ligandPart>
        <name>Fe</name>
        <dbReference type="ChEBI" id="CHEBI:18248"/>
    </ligandPart>
</feature>
<evidence type="ECO:0000313" key="22">
    <source>
        <dbReference type="EMBL" id="BCR02916.1"/>
    </source>
</evidence>
<dbReference type="InterPro" id="IPR048259">
    <property type="entry name" value="Cytochrome_b_N_euk/bac"/>
</dbReference>
<feature type="transmembrane region" description="Helical" evidence="19">
    <location>
        <begin position="114"/>
        <end position="134"/>
    </location>
</feature>
<evidence type="ECO:0000256" key="1">
    <source>
        <dbReference type="ARBA" id="ARBA00002566"/>
    </source>
</evidence>
<dbReference type="InterPro" id="IPR036150">
    <property type="entry name" value="Cyt_b/b6_C_sf"/>
</dbReference>
<comment type="function">
    <text evidence="1 19">Component of the ubiquinol-cytochrome c reductase complex (complex III or cytochrome b-c1 complex) that is part of the mitochondrial respiratory chain. The b-c1 complex mediates electron transfer from ubiquinol to cytochrome c. Contributes to the generation of a proton gradient across the mitochondrial membrane that is then used for ATP synthesis.</text>
</comment>
<feature type="domain" description="Cytochrome b/b6 C-terminal region profile" evidence="21">
    <location>
        <begin position="211"/>
        <end position="375"/>
    </location>
</feature>
<evidence type="ECO:0000256" key="16">
    <source>
        <dbReference type="ARBA" id="ARBA00023136"/>
    </source>
</evidence>
<feature type="domain" description="Cytochrome b/b6 N-terminal region profile" evidence="20">
    <location>
        <begin position="1"/>
        <end position="210"/>
    </location>
</feature>
<evidence type="ECO:0000256" key="13">
    <source>
        <dbReference type="ARBA" id="ARBA00023004"/>
    </source>
</evidence>
<dbReference type="Pfam" id="PF00032">
    <property type="entry name" value="Cytochrom_B_C"/>
    <property type="match status" value="1"/>
</dbReference>
<dbReference type="EMBL" id="LC601992">
    <property type="protein sequence ID" value="BCR02916.1"/>
    <property type="molecule type" value="Genomic_DNA"/>
</dbReference>
<dbReference type="GO" id="GO:0045275">
    <property type="term" value="C:respiratory chain complex III"/>
    <property type="evidence" value="ECO:0007669"/>
    <property type="project" value="InterPro"/>
</dbReference>
<sequence>MKSSIKHMNPITKSLYSMMINLPTPTSITYMWNWGSMLGIMMIMQITTGLLLASHYNPSINEAFNSVIHIMREVNNGWMLRFMHMNSSSILFILIYTHISRGMLFSSFKLKQTWVSGLMILLIMMMTSFLGYVLPWGQMSFWGATVITNLLSAIPYMGSTLVMWLWGSFSISNATLNRFFMLHFLMPFMIIILIITHLISLHTTGSSTNTGIFFNKDKIPFNPYFIIKDSLSMMMMFMIMLMLMFMNPNIISDPENFNMANPLNTPIHIQPEWYFLFAYAILRSIPSKLGGVISMMMSIVILMIMPMMKKSITSSKFNPIHKMNFWLFTMSFLMLSWIGANPVEMPFEMMGKFFSTLYFIMIMMMCFFMIVLKTM</sequence>
<dbReference type="InterPro" id="IPR048260">
    <property type="entry name" value="Cytochrome_b_C_euk/bac"/>
</dbReference>
<keyword evidence="14" id="KW-0830">Ubiquinone</keyword>
<keyword evidence="8 19" id="KW-0812">Transmembrane</keyword>
<dbReference type="GO" id="GO:0046872">
    <property type="term" value="F:metal ion binding"/>
    <property type="evidence" value="ECO:0007669"/>
    <property type="project" value="UniProtKB-UniRule"/>
</dbReference>
<keyword evidence="15 19" id="KW-0496">Mitochondrion</keyword>
<geneLocation type="mitochondrion" evidence="22"/>
<dbReference type="AlphaFoldDB" id="A0A7R7Z669"/>
<dbReference type="Gene3D" id="1.20.810.10">
    <property type="entry name" value="Cytochrome Bc1 Complex, Chain C"/>
    <property type="match status" value="1"/>
</dbReference>
<dbReference type="InterPro" id="IPR030689">
    <property type="entry name" value="Cytochrome_b"/>
</dbReference>
<evidence type="ECO:0000256" key="19">
    <source>
        <dbReference type="RuleBase" id="RU362117"/>
    </source>
</evidence>
<name>A0A7R7Z669_9ACAR</name>
<feature type="transmembrane region" description="Helical" evidence="19">
    <location>
        <begin position="273"/>
        <end position="302"/>
    </location>
</feature>
<comment type="cofactor">
    <cofactor evidence="19">
        <name>heme b</name>
        <dbReference type="ChEBI" id="CHEBI:60344"/>
    </cofactor>
    <text evidence="19">Binds 2 heme groups non-covalently.</text>
</comment>
<evidence type="ECO:0000256" key="18">
    <source>
        <dbReference type="PIRSR" id="PIRSR038885-2"/>
    </source>
</evidence>
<dbReference type="GO" id="GO:0006122">
    <property type="term" value="P:mitochondrial electron transport, ubiquinol to cytochrome c"/>
    <property type="evidence" value="ECO:0007669"/>
    <property type="project" value="TreeGrafter"/>
</dbReference>
<feature type="transmembrane region" description="Helical" evidence="19">
    <location>
        <begin position="323"/>
        <end position="340"/>
    </location>
</feature>
<dbReference type="PROSITE" id="PS51003">
    <property type="entry name" value="CYTB_CTER"/>
    <property type="match status" value="1"/>
</dbReference>
<evidence type="ECO:0000256" key="11">
    <source>
        <dbReference type="ARBA" id="ARBA00022982"/>
    </source>
</evidence>
<feature type="binding site" description="axial binding residue" evidence="18">
    <location>
        <position position="98"/>
    </location>
    <ligand>
        <name>heme b</name>
        <dbReference type="ChEBI" id="CHEBI:60344"/>
        <label>b566</label>
    </ligand>
    <ligandPart>
        <name>Fe</name>
        <dbReference type="ChEBI" id="CHEBI:18248"/>
    </ligandPart>
</feature>
<evidence type="ECO:0000256" key="9">
    <source>
        <dbReference type="ARBA" id="ARBA00022723"/>
    </source>
</evidence>
<evidence type="ECO:0000259" key="21">
    <source>
        <dbReference type="PROSITE" id="PS51003"/>
    </source>
</evidence>
<keyword evidence="13 18" id="KW-0408">Iron</keyword>
<comment type="cofactor">
    <cofactor evidence="18">
        <name>heme</name>
        <dbReference type="ChEBI" id="CHEBI:30413"/>
    </cofactor>
    <text evidence="18">Binds 2 heme groups non-covalently.</text>
</comment>